<sequence>MKPLASGGRGRNAGPERRSGTTVMLQAPNHSQPRGRANEPEASPHQSRRPLRRRTFAFGSWAGQRDVARCQKWPQVSSSIDTTLISRLRTGGLAFQRPSQRGAV</sequence>
<dbReference type="Proteomes" id="UP000006039">
    <property type="component" value="Unassembled WGS sequence"/>
</dbReference>
<organism evidence="2">
    <name type="scientific">Gaeumannomyces tritici (strain R3-111a-1)</name>
    <name type="common">Wheat and barley take-all root rot fungus</name>
    <name type="synonym">Gaeumannomyces graminis var. tritici</name>
    <dbReference type="NCBI Taxonomy" id="644352"/>
    <lineage>
        <taxon>Eukaryota</taxon>
        <taxon>Fungi</taxon>
        <taxon>Dikarya</taxon>
        <taxon>Ascomycota</taxon>
        <taxon>Pezizomycotina</taxon>
        <taxon>Sordariomycetes</taxon>
        <taxon>Sordariomycetidae</taxon>
        <taxon>Magnaporthales</taxon>
        <taxon>Magnaporthaceae</taxon>
        <taxon>Gaeumannomyces</taxon>
    </lineage>
</organism>
<dbReference type="RefSeq" id="XP_009217560.1">
    <property type="nucleotide sequence ID" value="XM_009219296.1"/>
</dbReference>
<evidence type="ECO:0000313" key="4">
    <source>
        <dbReference type="Proteomes" id="UP000006039"/>
    </source>
</evidence>
<reference evidence="3" key="4">
    <citation type="journal article" date="2015" name="G3 (Bethesda)">
        <title>Genome sequences of three phytopathogenic species of the Magnaporthaceae family of fungi.</title>
        <authorList>
            <person name="Okagaki L.H."/>
            <person name="Nunes C.C."/>
            <person name="Sailsbery J."/>
            <person name="Clay B."/>
            <person name="Brown D."/>
            <person name="John T."/>
            <person name="Oh Y."/>
            <person name="Young N."/>
            <person name="Fitzgerald M."/>
            <person name="Haas B.J."/>
            <person name="Zeng Q."/>
            <person name="Young S."/>
            <person name="Adiconis X."/>
            <person name="Fan L."/>
            <person name="Levin J.Z."/>
            <person name="Mitchell T.K."/>
            <person name="Okubara P.A."/>
            <person name="Farman M.L."/>
            <person name="Kohn L.M."/>
            <person name="Birren B."/>
            <person name="Ma L.-J."/>
            <person name="Dean R.A."/>
        </authorList>
    </citation>
    <scope>NUCLEOTIDE SEQUENCE</scope>
    <source>
        <strain evidence="3">R3-111a-1</strain>
    </source>
</reference>
<feature type="compositionally biased region" description="Polar residues" evidence="1">
    <location>
        <begin position="20"/>
        <end position="32"/>
    </location>
</feature>
<evidence type="ECO:0000313" key="3">
    <source>
        <dbReference type="EnsemblFungi" id="EJT81551"/>
    </source>
</evidence>
<evidence type="ECO:0000313" key="2">
    <source>
        <dbReference type="EMBL" id="EJT81551.1"/>
    </source>
</evidence>
<name>J3NJU8_GAET3</name>
<protein>
    <submittedName>
        <fullName evidence="2 3">Uncharacterized protein</fullName>
    </submittedName>
</protein>
<dbReference type="AlphaFoldDB" id="J3NJU8"/>
<evidence type="ECO:0000256" key="1">
    <source>
        <dbReference type="SAM" id="MobiDB-lite"/>
    </source>
</evidence>
<reference evidence="3" key="5">
    <citation type="submission" date="2018-04" db="UniProtKB">
        <authorList>
            <consortium name="EnsemblFungi"/>
        </authorList>
    </citation>
    <scope>IDENTIFICATION</scope>
    <source>
        <strain evidence="3">R3-111a-1</strain>
    </source>
</reference>
<accession>J3NJU8</accession>
<gene>
    <name evidence="3" type="primary">20341987</name>
    <name evidence="2" type="ORF">GGTG_01529</name>
</gene>
<dbReference type="GeneID" id="20341987"/>
<dbReference type="EnsemblFungi" id="EJT81551">
    <property type="protein sequence ID" value="EJT81551"/>
    <property type="gene ID" value="GGTG_01529"/>
</dbReference>
<proteinExistence type="predicted"/>
<reference evidence="2" key="3">
    <citation type="submission" date="2010-09" db="EMBL/GenBank/DDBJ databases">
        <title>Annotation of Gaeumannomyces graminis var. tritici R3-111a-1.</title>
        <authorList>
            <consortium name="The Broad Institute Genome Sequencing Platform"/>
            <person name="Ma L.-J."/>
            <person name="Dead R."/>
            <person name="Young S.K."/>
            <person name="Zeng Q."/>
            <person name="Gargeya S."/>
            <person name="Fitzgerald M."/>
            <person name="Haas B."/>
            <person name="Abouelleil A."/>
            <person name="Alvarado L."/>
            <person name="Arachchi H.M."/>
            <person name="Berlin A."/>
            <person name="Brown A."/>
            <person name="Chapman S.B."/>
            <person name="Chen Z."/>
            <person name="Dunbar C."/>
            <person name="Freedman E."/>
            <person name="Gearin G."/>
            <person name="Gellesch M."/>
            <person name="Goldberg J."/>
            <person name="Griggs A."/>
            <person name="Gujja S."/>
            <person name="Heiman D."/>
            <person name="Howarth C."/>
            <person name="Larson L."/>
            <person name="Lui A."/>
            <person name="MacDonald P.J.P."/>
            <person name="Mehta T."/>
            <person name="Montmayeur A."/>
            <person name="Murphy C."/>
            <person name="Neiman D."/>
            <person name="Pearson M."/>
            <person name="Priest M."/>
            <person name="Roberts A."/>
            <person name="Saif S."/>
            <person name="Shea T."/>
            <person name="Shenoy N."/>
            <person name="Sisk P."/>
            <person name="Stolte C."/>
            <person name="Sykes S."/>
            <person name="Yandava C."/>
            <person name="Wortman J."/>
            <person name="Nusbaum C."/>
            <person name="Birren B."/>
        </authorList>
    </citation>
    <scope>NUCLEOTIDE SEQUENCE</scope>
    <source>
        <strain evidence="2">R3-111a-1</strain>
    </source>
</reference>
<dbReference type="VEuPathDB" id="FungiDB:GGTG_01529"/>
<dbReference type="EMBL" id="GL385395">
    <property type="protein sequence ID" value="EJT81551.1"/>
    <property type="molecule type" value="Genomic_DNA"/>
</dbReference>
<dbReference type="HOGENOM" id="CLU_2250328_0_0_1"/>
<feature type="region of interest" description="Disordered" evidence="1">
    <location>
        <begin position="1"/>
        <end position="52"/>
    </location>
</feature>
<reference evidence="2" key="2">
    <citation type="submission" date="2010-07" db="EMBL/GenBank/DDBJ databases">
        <authorList>
            <consortium name="The Broad Institute Genome Sequencing Platform"/>
            <consortium name="Broad Institute Genome Sequencing Center for Infectious Disease"/>
            <person name="Ma L.-J."/>
            <person name="Dead R."/>
            <person name="Young S."/>
            <person name="Zeng Q."/>
            <person name="Koehrsen M."/>
            <person name="Alvarado L."/>
            <person name="Berlin A."/>
            <person name="Chapman S.B."/>
            <person name="Chen Z."/>
            <person name="Freedman E."/>
            <person name="Gellesch M."/>
            <person name="Goldberg J."/>
            <person name="Griggs A."/>
            <person name="Gujja S."/>
            <person name="Heilman E.R."/>
            <person name="Heiman D."/>
            <person name="Hepburn T."/>
            <person name="Howarth C."/>
            <person name="Jen D."/>
            <person name="Larson L."/>
            <person name="Mehta T."/>
            <person name="Neiman D."/>
            <person name="Pearson M."/>
            <person name="Roberts A."/>
            <person name="Saif S."/>
            <person name="Shea T."/>
            <person name="Shenoy N."/>
            <person name="Sisk P."/>
            <person name="Stolte C."/>
            <person name="Sykes S."/>
            <person name="Walk T."/>
            <person name="White J."/>
            <person name="Yandava C."/>
            <person name="Haas B."/>
            <person name="Nusbaum C."/>
            <person name="Birren B."/>
        </authorList>
    </citation>
    <scope>NUCLEOTIDE SEQUENCE</scope>
    <source>
        <strain evidence="2">R3-111a-1</strain>
    </source>
</reference>
<keyword evidence="4" id="KW-1185">Reference proteome</keyword>
<reference evidence="4" key="1">
    <citation type="submission" date="2010-07" db="EMBL/GenBank/DDBJ databases">
        <title>The genome sequence of Gaeumannomyces graminis var. tritici strain R3-111a-1.</title>
        <authorList>
            <consortium name="The Broad Institute Genome Sequencing Platform"/>
            <person name="Ma L.-J."/>
            <person name="Dead R."/>
            <person name="Young S."/>
            <person name="Zeng Q."/>
            <person name="Koehrsen M."/>
            <person name="Alvarado L."/>
            <person name="Berlin A."/>
            <person name="Chapman S.B."/>
            <person name="Chen Z."/>
            <person name="Freedman E."/>
            <person name="Gellesch M."/>
            <person name="Goldberg J."/>
            <person name="Griggs A."/>
            <person name="Gujja S."/>
            <person name="Heilman E.R."/>
            <person name="Heiman D."/>
            <person name="Hepburn T."/>
            <person name="Howarth C."/>
            <person name="Jen D."/>
            <person name="Larson L."/>
            <person name="Mehta T."/>
            <person name="Neiman D."/>
            <person name="Pearson M."/>
            <person name="Roberts A."/>
            <person name="Saif S."/>
            <person name="Shea T."/>
            <person name="Shenoy N."/>
            <person name="Sisk P."/>
            <person name="Stolte C."/>
            <person name="Sykes S."/>
            <person name="Walk T."/>
            <person name="White J."/>
            <person name="Yandava C."/>
            <person name="Haas B."/>
            <person name="Nusbaum C."/>
            <person name="Birren B."/>
        </authorList>
    </citation>
    <scope>NUCLEOTIDE SEQUENCE [LARGE SCALE GENOMIC DNA]</scope>
    <source>
        <strain evidence="4">R3-111a-1</strain>
    </source>
</reference>